<dbReference type="SUPFAM" id="SSF81901">
    <property type="entry name" value="HCP-like"/>
    <property type="match status" value="1"/>
</dbReference>
<dbReference type="SMART" id="SM00028">
    <property type="entry name" value="TPR"/>
    <property type="match status" value="3"/>
</dbReference>
<dbReference type="PROSITE" id="PS50005">
    <property type="entry name" value="TPR"/>
    <property type="match status" value="1"/>
</dbReference>
<sequence>MILKRILPFILIVMTFSCNSNKVTESEEYKAYLSTTIDNEKLMSNAQFWTDKLKSNPDEFPYLVKRAGEYTQIFNATGNIDYLIKAEKDLIKSIEQTNGIYASQYRALASNYISQHRFKEALELLEKAKENGEKLNSTKKMLFDVHLELGNYMHAESYLEEIKNKSDFDYLIRLAKWEDHKGNLDGAIEQMEKAAAIAEASNLKDIKQWSYTNLADFYGHAGEIKKSYNHYLKALELDPNDAYAKKGIAWILYSHENNPDEALKILDHISTYYHAPDYDLLKAEIADFMNDSELKSEAINNYKEAVRNEMYGDMYNKYNVTLYAEDMLLPEEALAIAKKEVENRPTPQSYDLLAWSYFKIGDVEKANAIVEEYVEGQTYEPGVLYHIAEIYKAVGKTEKVKELKSELVASLYELGPTMAPKIKQL</sequence>
<dbReference type="Gene3D" id="1.25.40.10">
    <property type="entry name" value="Tetratricopeptide repeat domain"/>
    <property type="match status" value="3"/>
</dbReference>
<evidence type="ECO:0000313" key="2">
    <source>
        <dbReference type="EMBL" id="MTE27668.1"/>
    </source>
</evidence>
<dbReference type="EMBL" id="WJYA01000007">
    <property type="protein sequence ID" value="MTE27668.1"/>
    <property type="molecule type" value="Genomic_DNA"/>
</dbReference>
<evidence type="ECO:0000256" key="1">
    <source>
        <dbReference type="PROSITE-ProRule" id="PRU00339"/>
    </source>
</evidence>
<comment type="caution">
    <text evidence="2">The sequence shown here is derived from an EMBL/GenBank/DDBJ whole genome shotgun (WGS) entry which is preliminary data.</text>
</comment>
<dbReference type="RefSeq" id="WP_155089691.1">
    <property type="nucleotide sequence ID" value="NZ_WJYA01000007.1"/>
</dbReference>
<dbReference type="AlphaFoldDB" id="A0A7K1GGX9"/>
<keyword evidence="3" id="KW-1185">Reference proteome</keyword>
<dbReference type="Proteomes" id="UP000447545">
    <property type="component" value="Unassembled WGS sequence"/>
</dbReference>
<dbReference type="GO" id="GO:0097363">
    <property type="term" value="F:protein O-acetylglucosaminyltransferase activity"/>
    <property type="evidence" value="ECO:0007669"/>
    <property type="project" value="TreeGrafter"/>
</dbReference>
<dbReference type="Pfam" id="PF13181">
    <property type="entry name" value="TPR_8"/>
    <property type="match status" value="1"/>
</dbReference>
<dbReference type="SUPFAM" id="SSF48452">
    <property type="entry name" value="TPR-like"/>
    <property type="match status" value="1"/>
</dbReference>
<dbReference type="PROSITE" id="PS51257">
    <property type="entry name" value="PROKAR_LIPOPROTEIN"/>
    <property type="match status" value="1"/>
</dbReference>
<accession>A0A7K1GGX9</accession>
<organism evidence="2 3">
    <name type="scientific">Winogradskyella ouciana</name>
    <dbReference type="NCBI Taxonomy" id="2608631"/>
    <lineage>
        <taxon>Bacteria</taxon>
        <taxon>Pseudomonadati</taxon>
        <taxon>Bacteroidota</taxon>
        <taxon>Flavobacteriia</taxon>
        <taxon>Flavobacteriales</taxon>
        <taxon>Flavobacteriaceae</taxon>
        <taxon>Winogradskyella</taxon>
    </lineage>
</organism>
<dbReference type="InterPro" id="IPR019734">
    <property type="entry name" value="TPR_rpt"/>
</dbReference>
<proteinExistence type="predicted"/>
<keyword evidence="1" id="KW-0802">TPR repeat</keyword>
<feature type="repeat" description="TPR" evidence="1">
    <location>
        <begin position="208"/>
        <end position="241"/>
    </location>
</feature>
<protein>
    <submittedName>
        <fullName evidence="2">Tetratricopeptide repeat protein</fullName>
    </submittedName>
</protein>
<dbReference type="PANTHER" id="PTHR44366:SF1">
    <property type="entry name" value="UDP-N-ACETYLGLUCOSAMINE--PEPTIDE N-ACETYLGLUCOSAMINYLTRANSFERASE 110 KDA SUBUNIT"/>
    <property type="match status" value="1"/>
</dbReference>
<name>A0A7K1GGX9_9FLAO</name>
<gene>
    <name evidence="2" type="ORF">F1003_12055</name>
</gene>
<dbReference type="InterPro" id="IPR011990">
    <property type="entry name" value="TPR-like_helical_dom_sf"/>
</dbReference>
<dbReference type="PANTHER" id="PTHR44366">
    <property type="entry name" value="UDP-N-ACETYLGLUCOSAMINE--PEPTIDE N-ACETYLGLUCOSAMINYLTRANSFERASE 110 KDA SUBUNIT"/>
    <property type="match status" value="1"/>
</dbReference>
<dbReference type="GO" id="GO:0006493">
    <property type="term" value="P:protein O-linked glycosylation"/>
    <property type="evidence" value="ECO:0007669"/>
    <property type="project" value="InterPro"/>
</dbReference>
<evidence type="ECO:0000313" key="3">
    <source>
        <dbReference type="Proteomes" id="UP000447545"/>
    </source>
</evidence>
<dbReference type="InterPro" id="IPR037919">
    <property type="entry name" value="OGT"/>
</dbReference>
<reference evidence="2 3" key="1">
    <citation type="submission" date="2019-11" db="EMBL/GenBank/DDBJ databases">
        <title>Winogradskyella ouciana sp. nov., isolated from the hadal seawater of the Mariana Trench.</title>
        <authorList>
            <person name="Liu R."/>
        </authorList>
    </citation>
    <scope>NUCLEOTIDE SEQUENCE [LARGE SCALE GENOMIC DNA]</scope>
    <source>
        <strain evidence="2 3">ZXX205</strain>
    </source>
</reference>